<dbReference type="Proteomes" id="UP000265618">
    <property type="component" value="Unassembled WGS sequence"/>
</dbReference>
<evidence type="ECO:0000313" key="1">
    <source>
        <dbReference type="EMBL" id="GCA63563.1"/>
    </source>
</evidence>
<keyword evidence="2" id="KW-1185">Reference proteome</keyword>
<proteinExistence type="predicted"/>
<reference evidence="1 2" key="1">
    <citation type="journal article" date="2018" name="PLoS ONE">
        <title>The draft genome of Kipferlia bialata reveals reductive genome evolution in fornicate parasites.</title>
        <authorList>
            <person name="Tanifuji G."/>
            <person name="Takabayashi S."/>
            <person name="Kume K."/>
            <person name="Takagi M."/>
            <person name="Nakayama T."/>
            <person name="Kamikawa R."/>
            <person name="Inagaki Y."/>
            <person name="Hashimoto T."/>
        </authorList>
    </citation>
    <scope>NUCLEOTIDE SEQUENCE [LARGE SCALE GENOMIC DNA]</scope>
    <source>
        <strain evidence="1">NY0173</strain>
    </source>
</reference>
<organism evidence="1 2">
    <name type="scientific">Kipferlia bialata</name>
    <dbReference type="NCBI Taxonomy" id="797122"/>
    <lineage>
        <taxon>Eukaryota</taxon>
        <taxon>Metamonada</taxon>
        <taxon>Carpediemonas-like organisms</taxon>
        <taxon>Kipferlia</taxon>
    </lineage>
</organism>
<feature type="non-terminal residue" evidence="1">
    <location>
        <position position="1"/>
    </location>
</feature>
<gene>
    <name evidence="1" type="ORF">KIPB_010642</name>
</gene>
<protein>
    <submittedName>
        <fullName evidence="1">Uncharacterized protein</fullName>
    </submittedName>
</protein>
<evidence type="ECO:0000313" key="2">
    <source>
        <dbReference type="Proteomes" id="UP000265618"/>
    </source>
</evidence>
<accession>A0A391NYY6</accession>
<name>A0A391NYY6_9EUKA</name>
<dbReference type="EMBL" id="BDIP01004038">
    <property type="protein sequence ID" value="GCA63563.1"/>
    <property type="molecule type" value="Genomic_DNA"/>
</dbReference>
<sequence length="11" mass="1466">WMSWRDRAKDD</sequence>
<comment type="caution">
    <text evidence="1">The sequence shown here is derived from an EMBL/GenBank/DDBJ whole genome shotgun (WGS) entry which is preliminary data.</text>
</comment>